<evidence type="ECO:0000313" key="3">
    <source>
        <dbReference type="Proteomes" id="UP000182658"/>
    </source>
</evidence>
<organism evidence="2 3">
    <name type="scientific">Coniochaeta ligniaria NRRL 30616</name>
    <dbReference type="NCBI Taxonomy" id="1408157"/>
    <lineage>
        <taxon>Eukaryota</taxon>
        <taxon>Fungi</taxon>
        <taxon>Dikarya</taxon>
        <taxon>Ascomycota</taxon>
        <taxon>Pezizomycotina</taxon>
        <taxon>Sordariomycetes</taxon>
        <taxon>Sordariomycetidae</taxon>
        <taxon>Coniochaetales</taxon>
        <taxon>Coniochaetaceae</taxon>
        <taxon>Coniochaeta</taxon>
    </lineage>
</organism>
<reference evidence="2 3" key="1">
    <citation type="submission" date="2016-10" db="EMBL/GenBank/DDBJ databases">
        <title>Draft genome sequence of Coniochaeta ligniaria NRRL30616, a lignocellulolytic fungus for bioabatement of inhibitors in plant biomass hydrolysates.</title>
        <authorList>
            <consortium name="DOE Joint Genome Institute"/>
            <person name="Jimenez D.J."/>
            <person name="Hector R.E."/>
            <person name="Riley R."/>
            <person name="Sun H."/>
            <person name="Grigoriev I.V."/>
            <person name="Van Elsas J.D."/>
            <person name="Nichols N.N."/>
        </authorList>
    </citation>
    <scope>NUCLEOTIDE SEQUENCE [LARGE SCALE GENOMIC DNA]</scope>
    <source>
        <strain evidence="2 3">NRRL 30616</strain>
    </source>
</reference>
<evidence type="ECO:0008006" key="4">
    <source>
        <dbReference type="Google" id="ProtNLM"/>
    </source>
</evidence>
<keyword evidence="3" id="KW-1185">Reference proteome</keyword>
<sequence>MPTVLGLTNDPSPHGPQTTSSSSSNTHTNTSSSSNNKMGGKGRLDTISKRNHHAAVEVETLFWRALCDSPDAAKEYMSEDCVMINPLFAGGSAEPMSKKTEPSVDTILEGAEPWTSYRMHGTPQVVEIDLMAVSLLYKISLYRQGEEGGKVEEFQAVVHSCWRQTAGADWLLCSQMVAYSD</sequence>
<dbReference type="EMBL" id="KV875109">
    <property type="protein sequence ID" value="OIW23049.1"/>
    <property type="molecule type" value="Genomic_DNA"/>
</dbReference>
<feature type="compositionally biased region" description="Low complexity" evidence="1">
    <location>
        <begin position="18"/>
        <end position="36"/>
    </location>
</feature>
<dbReference type="Proteomes" id="UP000182658">
    <property type="component" value="Unassembled WGS sequence"/>
</dbReference>
<dbReference type="OrthoDB" id="2865667at2759"/>
<accession>A0A1J7IPK5</accession>
<dbReference type="InParanoid" id="A0A1J7IPK5"/>
<dbReference type="AlphaFoldDB" id="A0A1J7IPK5"/>
<proteinExistence type="predicted"/>
<feature type="region of interest" description="Disordered" evidence="1">
    <location>
        <begin position="1"/>
        <end position="45"/>
    </location>
</feature>
<gene>
    <name evidence="2" type="ORF">CONLIGDRAFT_147158</name>
</gene>
<protein>
    <recommendedName>
        <fullName evidence="4">DUF4440 domain-containing protein</fullName>
    </recommendedName>
</protein>
<evidence type="ECO:0000256" key="1">
    <source>
        <dbReference type="SAM" id="MobiDB-lite"/>
    </source>
</evidence>
<dbReference type="STRING" id="1408157.A0A1J7IPK5"/>
<evidence type="ECO:0000313" key="2">
    <source>
        <dbReference type="EMBL" id="OIW23049.1"/>
    </source>
</evidence>
<name>A0A1J7IPK5_9PEZI</name>